<feature type="transmembrane region" description="Helical" evidence="1">
    <location>
        <begin position="307"/>
        <end position="328"/>
    </location>
</feature>
<feature type="transmembrane region" description="Helical" evidence="1">
    <location>
        <begin position="376"/>
        <end position="398"/>
    </location>
</feature>
<keyword evidence="1" id="KW-0812">Transmembrane</keyword>
<comment type="caution">
    <text evidence="2">The sequence shown here is derived from an EMBL/GenBank/DDBJ whole genome shotgun (WGS) entry which is preliminary data.</text>
</comment>
<evidence type="ECO:0000313" key="3">
    <source>
        <dbReference type="Proteomes" id="UP000318336"/>
    </source>
</evidence>
<feature type="transmembrane region" description="Helical" evidence="1">
    <location>
        <begin position="60"/>
        <end position="81"/>
    </location>
</feature>
<feature type="transmembrane region" description="Helical" evidence="1">
    <location>
        <begin position="133"/>
        <end position="152"/>
    </location>
</feature>
<reference evidence="2 3" key="1">
    <citation type="submission" date="2019-06" db="EMBL/GenBank/DDBJ databases">
        <title>Sequencing the genomes of 1000 actinobacteria strains.</title>
        <authorList>
            <person name="Klenk H.-P."/>
        </authorList>
    </citation>
    <scope>NUCLEOTIDE SEQUENCE [LARGE SCALE GENOMIC DNA]</scope>
    <source>
        <strain evidence="2 3">DSM 24617</strain>
    </source>
</reference>
<keyword evidence="3" id="KW-1185">Reference proteome</keyword>
<dbReference type="Proteomes" id="UP000318336">
    <property type="component" value="Unassembled WGS sequence"/>
</dbReference>
<dbReference type="EMBL" id="VFOK01000001">
    <property type="protein sequence ID" value="TQL32561.1"/>
    <property type="molecule type" value="Genomic_DNA"/>
</dbReference>
<dbReference type="OrthoDB" id="3261041at2"/>
<organism evidence="2 3">
    <name type="scientific">Barrientosiimonas humi</name>
    <dbReference type="NCBI Taxonomy" id="999931"/>
    <lineage>
        <taxon>Bacteria</taxon>
        <taxon>Bacillati</taxon>
        <taxon>Actinomycetota</taxon>
        <taxon>Actinomycetes</taxon>
        <taxon>Micrococcales</taxon>
        <taxon>Dermacoccaceae</taxon>
        <taxon>Barrientosiimonas</taxon>
    </lineage>
</organism>
<proteinExistence type="predicted"/>
<keyword evidence="1" id="KW-0472">Membrane</keyword>
<evidence type="ECO:0000256" key="1">
    <source>
        <dbReference type="SAM" id="Phobius"/>
    </source>
</evidence>
<feature type="transmembrane region" description="Helical" evidence="1">
    <location>
        <begin position="410"/>
        <end position="431"/>
    </location>
</feature>
<protein>
    <submittedName>
        <fullName evidence="2">ABC-2 type transport system permease protein</fullName>
    </submittedName>
</protein>
<dbReference type="RefSeq" id="WP_142004638.1">
    <property type="nucleotide sequence ID" value="NZ_CAJTBP010000001.1"/>
</dbReference>
<feature type="transmembrane region" description="Helical" evidence="1">
    <location>
        <begin position="452"/>
        <end position="474"/>
    </location>
</feature>
<accession>A0A542X9Q6</accession>
<feature type="transmembrane region" description="Helical" evidence="1">
    <location>
        <begin position="486"/>
        <end position="506"/>
    </location>
</feature>
<feature type="transmembrane region" description="Helical" evidence="1">
    <location>
        <begin position="102"/>
        <end position="127"/>
    </location>
</feature>
<name>A0A542X9Q6_9MICO</name>
<feature type="transmembrane region" description="Helical" evidence="1">
    <location>
        <begin position="173"/>
        <end position="192"/>
    </location>
</feature>
<feature type="transmembrane region" description="Helical" evidence="1">
    <location>
        <begin position="234"/>
        <end position="255"/>
    </location>
</feature>
<sequence length="526" mass="53922">MVAVLARLKWTLLVRALRTSVWRTAGVVLGALGGLVVAIGWVVTMLLIGADDAGQTQAAVVLSLAGVVAAWVVMPLLVFGIDETLDPVRFALLPLSAERLRPGLLVAGFIGVPGVLTAVLSLTPLLAWVQHGVAAALAALVSGVLFTLTCFLGARALTSGFAGALASRRYKDFAAVLLAAVVMCVGIGVNVLSSRAAESPEQARQVITTGANVLGWTPLGWAAAFPGDVARGDWLVAALRLALAVGLVAVLWAVWGRFLQRGLTSISESDTSGPGEASDLPERVFGTSPTGAVAARCARYWRRDPRYLASVVSFVVLPIMIGVSTSVGGGGGDAFFVGPLILAALTGPGLTSDLAYDSSALWTHVVTGVPGRADRVGRALAMGVVIVPLVMITAVVALAVTGRWEWAPGYLAALVCLVLVGMGVGLVTGSVQPGQAPPPGSSPFATGGSGGLLTVAIFAGGVVAAGLLSLPVLVPLAVWGLDSVPVQLLLLVVAVAWGGLLFRLAATWSGHRLERHWPELLARVSN</sequence>
<feature type="transmembrane region" description="Helical" evidence="1">
    <location>
        <begin position="334"/>
        <end position="356"/>
    </location>
</feature>
<keyword evidence="1" id="KW-1133">Transmembrane helix</keyword>
<feature type="transmembrane region" description="Helical" evidence="1">
    <location>
        <begin position="21"/>
        <end position="48"/>
    </location>
</feature>
<evidence type="ECO:0000313" key="2">
    <source>
        <dbReference type="EMBL" id="TQL32561.1"/>
    </source>
</evidence>
<gene>
    <name evidence="2" type="ORF">FB554_0687</name>
</gene>
<dbReference type="AlphaFoldDB" id="A0A542X9Q6"/>